<keyword evidence="2" id="KW-0238">DNA-binding</keyword>
<evidence type="ECO:0000313" key="6">
    <source>
        <dbReference type="Proteomes" id="UP000029108"/>
    </source>
</evidence>
<dbReference type="CDD" id="cd02208">
    <property type="entry name" value="cupin_RmlC-like"/>
    <property type="match status" value="1"/>
</dbReference>
<proteinExistence type="predicted"/>
<dbReference type="PANTHER" id="PTHR43280:SF28">
    <property type="entry name" value="HTH-TYPE TRANSCRIPTIONAL ACTIVATOR RHAS"/>
    <property type="match status" value="1"/>
</dbReference>
<dbReference type="Gene3D" id="2.60.120.10">
    <property type="entry name" value="Jelly Rolls"/>
    <property type="match status" value="1"/>
</dbReference>
<dbReference type="EMBL" id="JGYN01000006">
    <property type="protein sequence ID" value="KFI52246.1"/>
    <property type="molecule type" value="Genomic_DNA"/>
</dbReference>
<dbReference type="Pfam" id="PF12833">
    <property type="entry name" value="HTH_18"/>
    <property type="match status" value="1"/>
</dbReference>
<accession>A0A087A0E6</accession>
<dbReference type="STRING" id="1437608.GCA_000771645_00576"/>
<dbReference type="GO" id="GO:0043565">
    <property type="term" value="F:sequence-specific DNA binding"/>
    <property type="evidence" value="ECO:0007669"/>
    <property type="project" value="InterPro"/>
</dbReference>
<dbReference type="SMART" id="SM00342">
    <property type="entry name" value="HTH_ARAC"/>
    <property type="match status" value="1"/>
</dbReference>
<dbReference type="AlphaFoldDB" id="A0A087A0E6"/>
<dbReference type="InterPro" id="IPR018060">
    <property type="entry name" value="HTH_AraC"/>
</dbReference>
<dbReference type="Gene3D" id="1.10.10.60">
    <property type="entry name" value="Homeodomain-like"/>
    <property type="match status" value="2"/>
</dbReference>
<evidence type="ECO:0000259" key="4">
    <source>
        <dbReference type="PROSITE" id="PS01124"/>
    </source>
</evidence>
<dbReference type="InterPro" id="IPR018062">
    <property type="entry name" value="HTH_AraC-typ_CS"/>
</dbReference>
<dbReference type="PROSITE" id="PS00041">
    <property type="entry name" value="HTH_ARAC_FAMILY_1"/>
    <property type="match status" value="1"/>
</dbReference>
<dbReference type="InterPro" id="IPR037923">
    <property type="entry name" value="HTH-like"/>
</dbReference>
<reference evidence="5 6" key="1">
    <citation type="submission" date="2014-03" db="EMBL/GenBank/DDBJ databases">
        <title>Genomics of Bifidobacteria.</title>
        <authorList>
            <person name="Ventura M."/>
            <person name="Milani C."/>
            <person name="Lugli G.A."/>
        </authorList>
    </citation>
    <scope>NUCLEOTIDE SEQUENCE [LARGE SCALE GENOMIC DNA]</scope>
    <source>
        <strain evidence="5 6">DSM 23969</strain>
    </source>
</reference>
<comment type="caution">
    <text evidence="5">The sequence shown here is derived from an EMBL/GenBank/DDBJ whole genome shotgun (WGS) entry which is preliminary data.</text>
</comment>
<organism evidence="5 6">
    <name type="scientific">Bifidobacterium biavatii DSM 23969</name>
    <dbReference type="NCBI Taxonomy" id="1437608"/>
    <lineage>
        <taxon>Bacteria</taxon>
        <taxon>Bacillati</taxon>
        <taxon>Actinomycetota</taxon>
        <taxon>Actinomycetes</taxon>
        <taxon>Bifidobacteriales</taxon>
        <taxon>Bifidobacteriaceae</taxon>
        <taxon>Bifidobacterium</taxon>
    </lineage>
</organism>
<dbReference type="InterPro" id="IPR020449">
    <property type="entry name" value="Tscrpt_reg_AraC-type_HTH"/>
</dbReference>
<evidence type="ECO:0000313" key="5">
    <source>
        <dbReference type="EMBL" id="KFI52246.1"/>
    </source>
</evidence>
<evidence type="ECO:0000256" key="2">
    <source>
        <dbReference type="ARBA" id="ARBA00023125"/>
    </source>
</evidence>
<dbReference type="InterPro" id="IPR014710">
    <property type="entry name" value="RmlC-like_jellyroll"/>
</dbReference>
<dbReference type="OrthoDB" id="3236009at2"/>
<keyword evidence="3" id="KW-0804">Transcription</keyword>
<evidence type="ECO:0000256" key="3">
    <source>
        <dbReference type="ARBA" id="ARBA00023163"/>
    </source>
</evidence>
<evidence type="ECO:0000256" key="1">
    <source>
        <dbReference type="ARBA" id="ARBA00023015"/>
    </source>
</evidence>
<dbReference type="PRINTS" id="PR00032">
    <property type="entry name" value="HTHARAC"/>
</dbReference>
<name>A0A087A0E6_9BIFI</name>
<dbReference type="Proteomes" id="UP000029108">
    <property type="component" value="Unassembled WGS sequence"/>
</dbReference>
<dbReference type="eggNOG" id="COG2207">
    <property type="taxonomic scope" value="Bacteria"/>
</dbReference>
<dbReference type="PANTHER" id="PTHR43280">
    <property type="entry name" value="ARAC-FAMILY TRANSCRIPTIONAL REGULATOR"/>
    <property type="match status" value="1"/>
</dbReference>
<dbReference type="SUPFAM" id="SSF46689">
    <property type="entry name" value="Homeodomain-like"/>
    <property type="match status" value="2"/>
</dbReference>
<dbReference type="InterPro" id="IPR009057">
    <property type="entry name" value="Homeodomain-like_sf"/>
</dbReference>
<keyword evidence="6" id="KW-1185">Reference proteome</keyword>
<dbReference type="InterPro" id="IPR013096">
    <property type="entry name" value="Cupin_2"/>
</dbReference>
<dbReference type="GO" id="GO:0003700">
    <property type="term" value="F:DNA-binding transcription factor activity"/>
    <property type="evidence" value="ECO:0007669"/>
    <property type="project" value="InterPro"/>
</dbReference>
<gene>
    <name evidence="5" type="ORF">BBIA_0543</name>
</gene>
<dbReference type="Pfam" id="PF07883">
    <property type="entry name" value="Cupin_2"/>
    <property type="match status" value="1"/>
</dbReference>
<sequence>MNADNTGAAGPTIVRVDGSERVRYDYPSLFSYARQGKLSSYPLMRAQCHWHDDWEFLVAKQGHLAYFVNGEHVTVDEGQGIFVNARRLHYGYSTDGSDCEFLCVLLNPMRAGATKDILEKYMLPIGDTSRPSYLLLDGTDAHANVILHTLNDIAAARKNGEPTAPLVALSGLYTIARQLISMMDAVDTCGDAQHRRADVSSVRRHHHATDRIVSLTTMIDFIQEHFTQSLTLDDIANAGSIGRSSCASIFRDYLNQSPIEYVTDVRIRAAVSLLIETDLPVAEIASRSGFHSPGFFSRTFRKIVGAPPLVYRKRKRNETAASGRQTFG</sequence>
<dbReference type="PROSITE" id="PS01124">
    <property type="entry name" value="HTH_ARAC_FAMILY_2"/>
    <property type="match status" value="1"/>
</dbReference>
<dbReference type="RefSeq" id="WP_051923707.1">
    <property type="nucleotide sequence ID" value="NZ_JDUU01000013.1"/>
</dbReference>
<dbReference type="SUPFAM" id="SSF51215">
    <property type="entry name" value="Regulatory protein AraC"/>
    <property type="match status" value="1"/>
</dbReference>
<feature type="domain" description="HTH araC/xylS-type" evidence="4">
    <location>
        <begin position="216"/>
        <end position="314"/>
    </location>
</feature>
<keyword evidence="1" id="KW-0805">Transcription regulation</keyword>
<protein>
    <submittedName>
        <fullName evidence="5">AraC family transcriptional regulator</fullName>
    </submittedName>
</protein>